<dbReference type="GeneID" id="22475412"/>
<organism evidence="2 3">
    <name type="scientific">Escherichia phage Av-05</name>
    <dbReference type="NCBI Taxonomy" id="1527519"/>
    <lineage>
        <taxon>Viruses</taxon>
        <taxon>Duplodnaviria</taxon>
        <taxon>Heunggongvirae</taxon>
        <taxon>Uroviricota</taxon>
        <taxon>Caudoviricetes</taxon>
        <taxon>Vequintavirinae</taxon>
        <taxon>Avunavirus</taxon>
        <taxon>Avunavirus Av05</taxon>
    </lineage>
</organism>
<dbReference type="EMBL" id="KM190144">
    <property type="protein sequence ID" value="AII27614.1"/>
    <property type="molecule type" value="Genomic_DNA"/>
</dbReference>
<feature type="region of interest" description="Disordered" evidence="1">
    <location>
        <begin position="175"/>
        <end position="207"/>
    </location>
</feature>
<reference evidence="2 3" key="1">
    <citation type="journal article" date="2015" name="Genome Announc.">
        <title>Genomic Analysis of Broad-Host-Range Enterobacteriophage Av-05.</title>
        <authorList>
            <person name="Amarillas L."/>
            <person name="Lopez-Cuevas O."/>
            <person name="Leon-Felix J."/>
            <person name="Castro-Del Campo N."/>
            <person name="Gerba C.P."/>
            <person name="Chaidez C."/>
        </authorList>
    </citation>
    <scope>NUCLEOTIDE SEQUENCE [LARGE SCALE GENOMIC DNA]</scope>
</reference>
<evidence type="ECO:0000313" key="3">
    <source>
        <dbReference type="Proteomes" id="UP000028961"/>
    </source>
</evidence>
<dbReference type="PROSITE" id="PS00092">
    <property type="entry name" value="N6_MTASE"/>
    <property type="match status" value="1"/>
</dbReference>
<dbReference type="GO" id="GO:0008168">
    <property type="term" value="F:methyltransferase activity"/>
    <property type="evidence" value="ECO:0007669"/>
    <property type="project" value="UniProtKB-KW"/>
</dbReference>
<gene>
    <name evidence="2" type="ORF">Av05_0071</name>
</gene>
<evidence type="ECO:0000313" key="2">
    <source>
        <dbReference type="EMBL" id="AII27614.1"/>
    </source>
</evidence>
<dbReference type="SUPFAM" id="SSF53335">
    <property type="entry name" value="S-adenosyl-L-methionine-dependent methyltransferases"/>
    <property type="match status" value="1"/>
</dbReference>
<name>A0A076GCJ3_9CAUD</name>
<dbReference type="Proteomes" id="UP000028961">
    <property type="component" value="Segment"/>
</dbReference>
<dbReference type="GO" id="GO:0003676">
    <property type="term" value="F:nucleic acid binding"/>
    <property type="evidence" value="ECO:0007669"/>
    <property type="project" value="InterPro"/>
</dbReference>
<evidence type="ECO:0000256" key="1">
    <source>
        <dbReference type="SAM" id="MobiDB-lite"/>
    </source>
</evidence>
<accession>A0A076GCJ3</accession>
<keyword evidence="3" id="KW-1185">Reference proteome</keyword>
<dbReference type="InterPro" id="IPR029063">
    <property type="entry name" value="SAM-dependent_MTases_sf"/>
</dbReference>
<dbReference type="RefSeq" id="YP_009111145.1">
    <property type="nucleotide sequence ID" value="NC_025830.1"/>
</dbReference>
<feature type="compositionally biased region" description="Basic and acidic residues" evidence="1">
    <location>
        <begin position="175"/>
        <end position="189"/>
    </location>
</feature>
<dbReference type="GO" id="GO:0032259">
    <property type="term" value="P:methylation"/>
    <property type="evidence" value="ECO:0007669"/>
    <property type="project" value="UniProtKB-KW"/>
</dbReference>
<keyword evidence="2" id="KW-0808">Transferase</keyword>
<proteinExistence type="predicted"/>
<dbReference type="InterPro" id="IPR002052">
    <property type="entry name" value="DNA_methylase_N6_adenine_CS"/>
</dbReference>
<dbReference type="OrthoDB" id="10022at10239"/>
<sequence>MVAPLKRKSERREYDTYETPVWAVEALLEVIPIDMKKKYMEPCRASGRIYNFLPIGSAWGEIRQGVDYLATEYNHTDIIISNPPYSLAQEFVEKALRDADVVIMLLRLGFLESMKRWEWWQDNPPTSLLVLSQRPSFTDDGKTDGSGYAWYVWDKKNTLNLKPFYFLRGKDGKCRQQNERDSEQVEKGHPKISGGTVRPDSKRDQPVCKERSIWNGYVTTVPGGNG</sequence>
<protein>
    <submittedName>
        <fullName evidence="2">Putative DNA methyltransferase</fullName>
    </submittedName>
</protein>
<keyword evidence="2" id="KW-0489">Methyltransferase</keyword>
<dbReference type="KEGG" id="vg:22475412"/>